<feature type="region of interest" description="Disordered" evidence="1">
    <location>
        <begin position="45"/>
        <end position="77"/>
    </location>
</feature>
<protein>
    <submittedName>
        <fullName evidence="2">Uncharacterized protein</fullName>
    </submittedName>
</protein>
<dbReference type="EMBL" id="MDYQ01000005">
    <property type="protein sequence ID" value="PRP89096.1"/>
    <property type="molecule type" value="Genomic_DNA"/>
</dbReference>
<organism evidence="2 3">
    <name type="scientific">Planoprotostelium fungivorum</name>
    <dbReference type="NCBI Taxonomy" id="1890364"/>
    <lineage>
        <taxon>Eukaryota</taxon>
        <taxon>Amoebozoa</taxon>
        <taxon>Evosea</taxon>
        <taxon>Variosea</taxon>
        <taxon>Cavosteliida</taxon>
        <taxon>Cavosteliaceae</taxon>
        <taxon>Planoprotostelium</taxon>
    </lineage>
</organism>
<keyword evidence="3" id="KW-1185">Reference proteome</keyword>
<reference evidence="2 3" key="1">
    <citation type="journal article" date="2018" name="Genome Biol. Evol.">
        <title>Multiple Roots of Fruiting Body Formation in Amoebozoa.</title>
        <authorList>
            <person name="Hillmann F."/>
            <person name="Forbes G."/>
            <person name="Novohradska S."/>
            <person name="Ferling I."/>
            <person name="Riege K."/>
            <person name="Groth M."/>
            <person name="Westermann M."/>
            <person name="Marz M."/>
            <person name="Spaller T."/>
            <person name="Winckler T."/>
            <person name="Schaap P."/>
            <person name="Glockner G."/>
        </authorList>
    </citation>
    <scope>NUCLEOTIDE SEQUENCE [LARGE SCALE GENOMIC DNA]</scope>
    <source>
        <strain evidence="2 3">Jena</strain>
    </source>
</reference>
<dbReference type="InParanoid" id="A0A2P6NYQ9"/>
<evidence type="ECO:0000313" key="2">
    <source>
        <dbReference type="EMBL" id="PRP89096.1"/>
    </source>
</evidence>
<accession>A0A2P6NYQ9</accession>
<gene>
    <name evidence="2" type="ORF">PROFUN_01816</name>
</gene>
<name>A0A2P6NYQ9_9EUKA</name>
<comment type="caution">
    <text evidence="2">The sequence shown here is derived from an EMBL/GenBank/DDBJ whole genome shotgun (WGS) entry which is preliminary data.</text>
</comment>
<proteinExistence type="predicted"/>
<sequence>MSAGIQQDIHAIHPKQPLELIFFGRNAQEEPAPLLGESRMIQNGAELQSSSKIKRSPGSTMWSRRRESQDRSSTEYRMVQHSRYGAAVGSAQRGENSHSVSESLSAVVTSTFVRNLIVGNVQWPIANDVVEEDNFGELKPHGDGDLLVSDVPIQILDGDMRRGRYETVGLRALSQVHCFPVFVVGVILAPVGEISSPRVAAGCVAAVVVLRSYRQNVEMRQREFSHHRN</sequence>
<evidence type="ECO:0000256" key="1">
    <source>
        <dbReference type="SAM" id="MobiDB-lite"/>
    </source>
</evidence>
<dbReference type="AlphaFoldDB" id="A0A2P6NYQ9"/>
<feature type="compositionally biased region" description="Polar residues" evidence="1">
    <location>
        <begin position="45"/>
        <end position="62"/>
    </location>
</feature>
<evidence type="ECO:0000313" key="3">
    <source>
        <dbReference type="Proteomes" id="UP000241769"/>
    </source>
</evidence>
<dbReference type="Proteomes" id="UP000241769">
    <property type="component" value="Unassembled WGS sequence"/>
</dbReference>
<feature type="compositionally biased region" description="Basic and acidic residues" evidence="1">
    <location>
        <begin position="64"/>
        <end position="74"/>
    </location>
</feature>